<evidence type="ECO:0000259" key="2">
    <source>
        <dbReference type="PROSITE" id="PS50943"/>
    </source>
</evidence>
<dbReference type="Gene3D" id="1.10.260.40">
    <property type="entry name" value="lambda repressor-like DNA-binding domains"/>
    <property type="match status" value="1"/>
</dbReference>
<evidence type="ECO:0000313" key="3">
    <source>
        <dbReference type="EMBL" id="SDQ52823.1"/>
    </source>
</evidence>
<protein>
    <submittedName>
        <fullName evidence="3">Helix-turn-helix domain-containing protein</fullName>
    </submittedName>
</protein>
<proteinExistence type="predicted"/>
<dbReference type="PROSITE" id="PS50943">
    <property type="entry name" value="HTH_CROC1"/>
    <property type="match status" value="1"/>
</dbReference>
<dbReference type="SUPFAM" id="SSF47413">
    <property type="entry name" value="lambda repressor-like DNA-binding domains"/>
    <property type="match status" value="1"/>
</dbReference>
<gene>
    <name evidence="3" type="ORF">SAMN04488565_2904</name>
</gene>
<dbReference type="InterPro" id="IPR010982">
    <property type="entry name" value="Lambda_DNA-bd_dom_sf"/>
</dbReference>
<organism evidence="3 4">
    <name type="scientific">Leucobacter chromiiresistens</name>
    <dbReference type="NCBI Taxonomy" id="1079994"/>
    <lineage>
        <taxon>Bacteria</taxon>
        <taxon>Bacillati</taxon>
        <taxon>Actinomycetota</taxon>
        <taxon>Actinomycetes</taxon>
        <taxon>Micrococcales</taxon>
        <taxon>Microbacteriaceae</taxon>
        <taxon>Leucobacter</taxon>
    </lineage>
</organism>
<dbReference type="CDD" id="cd00093">
    <property type="entry name" value="HTH_XRE"/>
    <property type="match status" value="1"/>
</dbReference>
<keyword evidence="1" id="KW-0175">Coiled coil</keyword>
<dbReference type="OrthoDB" id="4161577at2"/>
<dbReference type="SMART" id="SM00530">
    <property type="entry name" value="HTH_XRE"/>
    <property type="match status" value="1"/>
</dbReference>
<dbReference type="Proteomes" id="UP000182690">
    <property type="component" value="Unassembled WGS sequence"/>
</dbReference>
<dbReference type="InterPro" id="IPR001387">
    <property type="entry name" value="Cro/C1-type_HTH"/>
</dbReference>
<accession>A0A1H1BLW2</accession>
<evidence type="ECO:0000313" key="4">
    <source>
        <dbReference type="Proteomes" id="UP000182690"/>
    </source>
</evidence>
<dbReference type="Pfam" id="PF01381">
    <property type="entry name" value="HTH_3"/>
    <property type="match status" value="1"/>
</dbReference>
<feature type="coiled-coil region" evidence="1">
    <location>
        <begin position="152"/>
        <end position="179"/>
    </location>
</feature>
<reference evidence="3 4" key="1">
    <citation type="submission" date="2016-10" db="EMBL/GenBank/DDBJ databases">
        <authorList>
            <person name="de Groot N.N."/>
        </authorList>
    </citation>
    <scope>NUCLEOTIDE SEQUENCE [LARGE SCALE GENOMIC DNA]</scope>
    <source>
        <strain evidence="3 4">DSM 22788</strain>
    </source>
</reference>
<dbReference type="AlphaFoldDB" id="A0A1H1BLW2"/>
<name>A0A1H1BLW2_9MICO</name>
<dbReference type="GO" id="GO:0003677">
    <property type="term" value="F:DNA binding"/>
    <property type="evidence" value="ECO:0007669"/>
    <property type="project" value="InterPro"/>
</dbReference>
<evidence type="ECO:0000256" key="1">
    <source>
        <dbReference type="SAM" id="Coils"/>
    </source>
</evidence>
<feature type="domain" description="HTH cro/C1-type" evidence="2">
    <location>
        <begin position="17"/>
        <end position="74"/>
    </location>
</feature>
<dbReference type="EMBL" id="FNKB01000002">
    <property type="protein sequence ID" value="SDQ52823.1"/>
    <property type="molecule type" value="Genomic_DNA"/>
</dbReference>
<sequence>MLHMQIERPSQNIGKRIAFYRQMNGMSAAELSERTLGAISKGVIANIETGRKKDLTVDELITLSWALGVPPVAIALPIDTPFGHVKIAEGKDEVRTVNVSNTARWFVAPAVPFQADFKSAMQDEETAAGALATSRITALFRWWSDFLQTSKLRRKIKLAAELNEETESFEERLKEAEEDLAVDVQRMILYRMDVRDDG</sequence>